<evidence type="ECO:0000313" key="2">
    <source>
        <dbReference type="Proteomes" id="UP001055712"/>
    </source>
</evidence>
<name>A0A9D4TPT9_CHLVU</name>
<gene>
    <name evidence="1" type="ORF">D9Q98_004406</name>
</gene>
<protein>
    <submittedName>
        <fullName evidence="1">Uncharacterized protein</fullName>
    </submittedName>
</protein>
<reference evidence="1" key="1">
    <citation type="journal article" date="2019" name="Plant J.">
        <title>Chlorella vulgaris genome assembly and annotation reveals the molecular basis for metabolic acclimation to high light conditions.</title>
        <authorList>
            <person name="Cecchin M."/>
            <person name="Marcolungo L."/>
            <person name="Rossato M."/>
            <person name="Girolomoni L."/>
            <person name="Cosentino E."/>
            <person name="Cuine S."/>
            <person name="Li-Beisson Y."/>
            <person name="Delledonne M."/>
            <person name="Ballottari M."/>
        </authorList>
    </citation>
    <scope>NUCLEOTIDE SEQUENCE</scope>
    <source>
        <strain evidence="1">211/11P</strain>
    </source>
</reference>
<dbReference type="Proteomes" id="UP001055712">
    <property type="component" value="Unassembled WGS sequence"/>
</dbReference>
<accession>A0A9D4TPT9</accession>
<sequence>MPPSVWLDWAAEPHQSAAYDPREALAWASKVGATLAGVDAPLCGISFLLASAGTVRQLRVLTLASLRGGYPDAFEGLPSSVRHVSLVPAGNPLRQLGLRYKVHCTGRLLAPLGSLPAHRLRSLRIDSGAVGEGGAPYCNPNLVLLLDVGRLCSCAASIRVAGNSLSLMVPKDRQQASWQEQANWFWTSTAMASTFLASGAERLLLQPAGSCNTPLISGSTGQPEDCLLVAAAARAYVEAAEQVAAAEHPMQWGQDGPYERMRQYSTAPPRAAVAAARRDASSCPGATLEPQRGNLLDCLPAAVAGAFKEQVVLYEPGQLWLPAVTVSGVHMVRRHAATPDELASEQRSLS</sequence>
<reference evidence="1" key="2">
    <citation type="submission" date="2020-11" db="EMBL/GenBank/DDBJ databases">
        <authorList>
            <person name="Cecchin M."/>
            <person name="Marcolungo L."/>
            <person name="Rossato M."/>
            <person name="Girolomoni L."/>
            <person name="Cosentino E."/>
            <person name="Cuine S."/>
            <person name="Li-Beisson Y."/>
            <person name="Delledonne M."/>
            <person name="Ballottari M."/>
        </authorList>
    </citation>
    <scope>NUCLEOTIDE SEQUENCE</scope>
    <source>
        <strain evidence="1">211/11P</strain>
        <tissue evidence="1">Whole cell</tissue>
    </source>
</reference>
<dbReference type="EMBL" id="SIDB01000006">
    <property type="protein sequence ID" value="KAI3431348.1"/>
    <property type="molecule type" value="Genomic_DNA"/>
</dbReference>
<comment type="caution">
    <text evidence="1">The sequence shown here is derived from an EMBL/GenBank/DDBJ whole genome shotgun (WGS) entry which is preliminary data.</text>
</comment>
<keyword evidence="2" id="KW-1185">Reference proteome</keyword>
<proteinExistence type="predicted"/>
<organism evidence="1 2">
    <name type="scientific">Chlorella vulgaris</name>
    <name type="common">Green alga</name>
    <dbReference type="NCBI Taxonomy" id="3077"/>
    <lineage>
        <taxon>Eukaryota</taxon>
        <taxon>Viridiplantae</taxon>
        <taxon>Chlorophyta</taxon>
        <taxon>core chlorophytes</taxon>
        <taxon>Trebouxiophyceae</taxon>
        <taxon>Chlorellales</taxon>
        <taxon>Chlorellaceae</taxon>
        <taxon>Chlorella clade</taxon>
        <taxon>Chlorella</taxon>
    </lineage>
</organism>
<dbReference type="AlphaFoldDB" id="A0A9D4TPT9"/>
<evidence type="ECO:0000313" key="1">
    <source>
        <dbReference type="EMBL" id="KAI3431348.1"/>
    </source>
</evidence>